<dbReference type="EMBL" id="JADKYB010000030">
    <property type="protein sequence ID" value="MBM9510041.1"/>
    <property type="molecule type" value="Genomic_DNA"/>
</dbReference>
<accession>A0ABS2U5P2</accession>
<keyword evidence="3" id="KW-1185">Reference proteome</keyword>
<gene>
    <name evidence="2" type="ORF">ITX44_36890</name>
</gene>
<sequence>MSTLTTARDRGDLAEAMLPVAAHLACIVHGDGGPQDIREQLAALDAAQKDALIVVLAGLTDPDQSIAATLGWLDFEEHGWPATPVPDDRTTLRQFADQHAGDTEEGDASLVDEVAVKAYLAGRRVAVTRAERLEAITRGLGAGMTLTDFDALHGLGKSTTQHFVDRERKRAAKRGEQFPELKSASAPRSFTAEEVLDMRQRVAAGATDLDVAVVYGVRRQVVQRIVSGGSHAEVGGPIRSRQKGGQRPGSREFVNSRLVGEALAEAS</sequence>
<proteinExistence type="predicted"/>
<name>A0ABS2U5P2_9ACTN</name>
<reference evidence="2 3" key="1">
    <citation type="submission" date="2021-01" db="EMBL/GenBank/DDBJ databases">
        <title>Streptomyces acididurans sp. nov., isolated from a peat swamp forest soil.</title>
        <authorList>
            <person name="Chantavorakit T."/>
            <person name="Duangmal K."/>
        </authorList>
    </citation>
    <scope>NUCLEOTIDE SEQUENCE [LARGE SCALE GENOMIC DNA]</scope>
    <source>
        <strain evidence="2 3">KK5PA1</strain>
    </source>
</reference>
<comment type="caution">
    <text evidence="2">The sequence shown here is derived from an EMBL/GenBank/DDBJ whole genome shotgun (WGS) entry which is preliminary data.</text>
</comment>
<evidence type="ECO:0000256" key="1">
    <source>
        <dbReference type="SAM" id="MobiDB-lite"/>
    </source>
</evidence>
<feature type="region of interest" description="Disordered" evidence="1">
    <location>
        <begin position="229"/>
        <end position="255"/>
    </location>
</feature>
<protein>
    <submittedName>
        <fullName evidence="2">Uncharacterized protein</fullName>
    </submittedName>
</protein>
<evidence type="ECO:0000313" key="3">
    <source>
        <dbReference type="Proteomes" id="UP000749040"/>
    </source>
</evidence>
<organism evidence="2 3">
    <name type="scientific">Actinacidiphila acididurans</name>
    <dbReference type="NCBI Taxonomy" id="2784346"/>
    <lineage>
        <taxon>Bacteria</taxon>
        <taxon>Bacillati</taxon>
        <taxon>Actinomycetota</taxon>
        <taxon>Actinomycetes</taxon>
        <taxon>Kitasatosporales</taxon>
        <taxon>Streptomycetaceae</taxon>
        <taxon>Actinacidiphila</taxon>
    </lineage>
</organism>
<dbReference type="RefSeq" id="WP_205363676.1">
    <property type="nucleotide sequence ID" value="NZ_JADKYB010000030.1"/>
</dbReference>
<evidence type="ECO:0000313" key="2">
    <source>
        <dbReference type="EMBL" id="MBM9510041.1"/>
    </source>
</evidence>
<dbReference type="Proteomes" id="UP000749040">
    <property type="component" value="Unassembled WGS sequence"/>
</dbReference>